<name>A0A840QJ33_9PSEU</name>
<gene>
    <name evidence="1" type="ORF">BJ970_006344</name>
</gene>
<dbReference type="EMBL" id="JACHIW010000002">
    <property type="protein sequence ID" value="MBB5158745.1"/>
    <property type="molecule type" value="Genomic_DNA"/>
</dbReference>
<evidence type="ECO:0000313" key="2">
    <source>
        <dbReference type="Proteomes" id="UP000584374"/>
    </source>
</evidence>
<dbReference type="Proteomes" id="UP000584374">
    <property type="component" value="Unassembled WGS sequence"/>
</dbReference>
<comment type="caution">
    <text evidence="1">The sequence shown here is derived from an EMBL/GenBank/DDBJ whole genome shotgun (WGS) entry which is preliminary data.</text>
</comment>
<reference evidence="1 2" key="1">
    <citation type="submission" date="2020-08" db="EMBL/GenBank/DDBJ databases">
        <title>Sequencing the genomes of 1000 actinobacteria strains.</title>
        <authorList>
            <person name="Klenk H.-P."/>
        </authorList>
    </citation>
    <scope>NUCLEOTIDE SEQUENCE [LARGE SCALE GENOMIC DNA]</scope>
    <source>
        <strain evidence="1 2">DSM 45584</strain>
    </source>
</reference>
<dbReference type="Gene3D" id="3.30.70.20">
    <property type="match status" value="1"/>
</dbReference>
<evidence type="ECO:0000313" key="1">
    <source>
        <dbReference type="EMBL" id="MBB5158745.1"/>
    </source>
</evidence>
<accession>A0A840QJ33</accession>
<keyword evidence="2" id="KW-1185">Reference proteome</keyword>
<sequence length="47" mass="4959">MDIAPDVFDCDELGFGVVTLSGPVPPALEQAVRRCAANCPENAISLR</sequence>
<dbReference type="Pfam" id="PF13459">
    <property type="entry name" value="Fer4_15"/>
    <property type="match status" value="1"/>
</dbReference>
<dbReference type="AlphaFoldDB" id="A0A840QJ33"/>
<dbReference type="SUPFAM" id="SSF54862">
    <property type="entry name" value="4Fe-4S ferredoxins"/>
    <property type="match status" value="1"/>
</dbReference>
<dbReference type="RefSeq" id="WP_246471906.1">
    <property type="nucleotide sequence ID" value="NZ_JACHIW010000002.1"/>
</dbReference>
<organism evidence="1 2">
    <name type="scientific">Saccharopolyspora phatthalungensis</name>
    <dbReference type="NCBI Taxonomy" id="664693"/>
    <lineage>
        <taxon>Bacteria</taxon>
        <taxon>Bacillati</taxon>
        <taxon>Actinomycetota</taxon>
        <taxon>Actinomycetes</taxon>
        <taxon>Pseudonocardiales</taxon>
        <taxon>Pseudonocardiaceae</taxon>
        <taxon>Saccharopolyspora</taxon>
    </lineage>
</organism>
<protein>
    <submittedName>
        <fullName evidence="1">Ferredoxin</fullName>
    </submittedName>
</protein>
<proteinExistence type="predicted"/>